<feature type="region of interest" description="Disordered" evidence="1">
    <location>
        <begin position="1"/>
        <end position="28"/>
    </location>
</feature>
<comment type="caution">
    <text evidence="2">The sequence shown here is derived from an EMBL/GenBank/DDBJ whole genome shotgun (WGS) entry which is preliminary data.</text>
</comment>
<evidence type="ECO:0000313" key="2">
    <source>
        <dbReference type="EMBL" id="KAF7317403.1"/>
    </source>
</evidence>
<dbReference type="Proteomes" id="UP000613580">
    <property type="component" value="Unassembled WGS sequence"/>
</dbReference>
<reference evidence="2" key="1">
    <citation type="submission" date="2020-05" db="EMBL/GenBank/DDBJ databases">
        <title>Mycena genomes resolve the evolution of fungal bioluminescence.</title>
        <authorList>
            <person name="Tsai I.J."/>
        </authorList>
    </citation>
    <scope>NUCLEOTIDE SEQUENCE</scope>
    <source>
        <strain evidence="2">110903Hualien_Pintung</strain>
    </source>
</reference>
<evidence type="ECO:0000313" key="3">
    <source>
        <dbReference type="Proteomes" id="UP000613580"/>
    </source>
</evidence>
<feature type="compositionally biased region" description="Polar residues" evidence="1">
    <location>
        <begin position="346"/>
        <end position="358"/>
    </location>
</feature>
<evidence type="ECO:0000256" key="1">
    <source>
        <dbReference type="SAM" id="MobiDB-lite"/>
    </source>
</evidence>
<feature type="compositionally biased region" description="Acidic residues" evidence="1">
    <location>
        <begin position="303"/>
        <end position="313"/>
    </location>
</feature>
<dbReference type="AlphaFoldDB" id="A0A8H6WJQ5"/>
<feature type="region of interest" description="Disordered" evidence="1">
    <location>
        <begin position="62"/>
        <end position="93"/>
    </location>
</feature>
<keyword evidence="3" id="KW-1185">Reference proteome</keyword>
<accession>A0A8H6WJQ5</accession>
<dbReference type="OrthoDB" id="3062651at2759"/>
<sequence>MPCKGKHKRGCDCPGFGAKGSDPVTEDTKCRNCQHRKKYHTSYSVTSVVDTWVSKATTAQARAETNAGLRSKPRGAESEGSSQKSRKKRSVAVDQSSKTVPVYAFHFITNGLEGTKLRLTSAQRKQQALKPRAGVPIPAEEDFKAALNAGLAVMSVASKDTTKAFRPGFLLDASSDEITQQLRSKRYFPDLFKFLDLRYPRLERKWILLLREKGRLVPSAADEVTGAELERCKGTKGRSHMEHRLYFATTKKIPSSVWADLPAAIEKLRNGENVESDSEAESESDEEVVRSRKRRRTRKAAESDADDDDDNEGDYIAVKREPADASLQDCDDDEEYIPERERRTRQSGSWEDNVAPSTSRKRGRASPVVITDDDSASSGSISPRLRPTTFSSQNIYTYDPSPSTPRRRPVPSIPTLPDYKTVLHKVSYYPMTPPFGQ</sequence>
<protein>
    <submittedName>
        <fullName evidence="2">Uncharacterized protein</fullName>
    </submittedName>
</protein>
<proteinExistence type="predicted"/>
<name>A0A8H6WJQ5_MYCCL</name>
<gene>
    <name evidence="2" type="ORF">HMN09_00476600</name>
</gene>
<feature type="compositionally biased region" description="Acidic residues" evidence="1">
    <location>
        <begin position="274"/>
        <end position="286"/>
    </location>
</feature>
<dbReference type="EMBL" id="JACAZE010000005">
    <property type="protein sequence ID" value="KAF7317403.1"/>
    <property type="molecule type" value="Genomic_DNA"/>
</dbReference>
<feature type="region of interest" description="Disordered" evidence="1">
    <location>
        <begin position="271"/>
        <end position="416"/>
    </location>
</feature>
<organism evidence="2 3">
    <name type="scientific">Mycena chlorophos</name>
    <name type="common">Agaric fungus</name>
    <name type="synonym">Agaricus chlorophos</name>
    <dbReference type="NCBI Taxonomy" id="658473"/>
    <lineage>
        <taxon>Eukaryota</taxon>
        <taxon>Fungi</taxon>
        <taxon>Dikarya</taxon>
        <taxon>Basidiomycota</taxon>
        <taxon>Agaricomycotina</taxon>
        <taxon>Agaricomycetes</taxon>
        <taxon>Agaricomycetidae</taxon>
        <taxon>Agaricales</taxon>
        <taxon>Marasmiineae</taxon>
        <taxon>Mycenaceae</taxon>
        <taxon>Mycena</taxon>
    </lineage>
</organism>